<reference evidence="1" key="1">
    <citation type="submission" date="2014-09" db="EMBL/GenBank/DDBJ databases">
        <authorList>
            <person name="Magalhaes I.L.F."/>
            <person name="Oliveira U."/>
            <person name="Santos F.R."/>
            <person name="Vidigal T.H.D.A."/>
            <person name="Brescovit A.D."/>
            <person name="Santos A.J."/>
        </authorList>
    </citation>
    <scope>NUCLEOTIDE SEQUENCE</scope>
    <source>
        <tissue evidence="1">Shoot tissue taken approximately 20 cm above the soil surface</tissue>
    </source>
</reference>
<evidence type="ECO:0000313" key="1">
    <source>
        <dbReference type="EMBL" id="JAD30835.1"/>
    </source>
</evidence>
<name>A0A0A8Z261_ARUDO</name>
<reference evidence="1" key="2">
    <citation type="journal article" date="2015" name="Data Brief">
        <title>Shoot transcriptome of the giant reed, Arundo donax.</title>
        <authorList>
            <person name="Barrero R.A."/>
            <person name="Guerrero F.D."/>
            <person name="Moolhuijzen P."/>
            <person name="Goolsby J.A."/>
            <person name="Tidwell J."/>
            <person name="Bellgard S.E."/>
            <person name="Bellgard M.I."/>
        </authorList>
    </citation>
    <scope>NUCLEOTIDE SEQUENCE</scope>
    <source>
        <tissue evidence="1">Shoot tissue taken approximately 20 cm above the soil surface</tissue>
    </source>
</reference>
<proteinExistence type="predicted"/>
<accession>A0A0A8Z261</accession>
<organism evidence="1">
    <name type="scientific">Arundo donax</name>
    <name type="common">Giant reed</name>
    <name type="synonym">Donax arundinaceus</name>
    <dbReference type="NCBI Taxonomy" id="35708"/>
    <lineage>
        <taxon>Eukaryota</taxon>
        <taxon>Viridiplantae</taxon>
        <taxon>Streptophyta</taxon>
        <taxon>Embryophyta</taxon>
        <taxon>Tracheophyta</taxon>
        <taxon>Spermatophyta</taxon>
        <taxon>Magnoliopsida</taxon>
        <taxon>Liliopsida</taxon>
        <taxon>Poales</taxon>
        <taxon>Poaceae</taxon>
        <taxon>PACMAD clade</taxon>
        <taxon>Arundinoideae</taxon>
        <taxon>Arundineae</taxon>
        <taxon>Arundo</taxon>
    </lineage>
</organism>
<protein>
    <submittedName>
        <fullName evidence="1">Uncharacterized protein</fullName>
    </submittedName>
</protein>
<dbReference type="AlphaFoldDB" id="A0A0A8Z261"/>
<sequence length="31" mass="3610">MHICMPNAYVHTYICSAANNLKDYHKASKER</sequence>
<dbReference type="EMBL" id="GBRH01267060">
    <property type="protein sequence ID" value="JAD30835.1"/>
    <property type="molecule type" value="Transcribed_RNA"/>
</dbReference>